<dbReference type="EMBL" id="LR797238">
    <property type="protein sequence ID" value="CAB4195772.1"/>
    <property type="molecule type" value="Genomic_DNA"/>
</dbReference>
<gene>
    <name evidence="1" type="ORF">UFOVP1195_38</name>
    <name evidence="2" type="ORF">UFOVP1288_38</name>
    <name evidence="3" type="ORF">UFOVP1409_38</name>
</gene>
<reference evidence="1" key="1">
    <citation type="submission" date="2020-05" db="EMBL/GenBank/DDBJ databases">
        <authorList>
            <person name="Chiriac C."/>
            <person name="Salcher M."/>
            <person name="Ghai R."/>
            <person name="Kavagutti S V."/>
        </authorList>
    </citation>
    <scope>NUCLEOTIDE SEQUENCE</scope>
</reference>
<evidence type="ECO:0000313" key="3">
    <source>
        <dbReference type="EMBL" id="CAB4205001.1"/>
    </source>
</evidence>
<sequence length="461" mass="45590">MQQALAPAAQHLQSYGRGEDSVLVHMTPGEVSGLQQLAMAHGGSLTINPHTGLPEAGFLSKILPMVLGVGLNFLVPGLGVAIGSALGGIGGAAGTALAVGAGYTAATGSLKEGLMAGLGAYGGASLGGALGLGGAAAAPGAMSAGAVGAGGAGVTPGVASLVPTQVIAPGAANAANLATQATAFSPLTTNAVTSVLNPLTQVATKAPVLLGPAPSLAAPLATAPARAGLAGALDKFGATAAVKGVPQMLTTGLAGYGLMSALTPQPAKAATPATDEYKFNYQGPYLPTPRTVLTPPADRSPTDSSEFQWFDRVNPYPAVYPSKPTQGMDTSTGVNLPHLAAGGDVHLKNGSFVVDARTVSEIGNGSSRAGQEALAKHGGQPIMGPGDGTSDSIPASIGGRQAARVARDEVKFNPEAVRRIGKGSAQRGAKKLYALMDRAAQARKQAGRGEDTKLRGLAAIR</sequence>
<protein>
    <submittedName>
        <fullName evidence="1">Uncharacterized protein</fullName>
    </submittedName>
</protein>
<dbReference type="EMBL" id="LR797149">
    <property type="protein sequence ID" value="CAB4190118.1"/>
    <property type="molecule type" value="Genomic_DNA"/>
</dbReference>
<proteinExistence type="predicted"/>
<name>A0A6J5R8U9_9CAUD</name>
<evidence type="ECO:0000313" key="1">
    <source>
        <dbReference type="EMBL" id="CAB4190118.1"/>
    </source>
</evidence>
<evidence type="ECO:0000313" key="2">
    <source>
        <dbReference type="EMBL" id="CAB4195772.1"/>
    </source>
</evidence>
<accession>A0A6J5R8U9</accession>
<organism evidence="1">
    <name type="scientific">uncultured Caudovirales phage</name>
    <dbReference type="NCBI Taxonomy" id="2100421"/>
    <lineage>
        <taxon>Viruses</taxon>
        <taxon>Duplodnaviria</taxon>
        <taxon>Heunggongvirae</taxon>
        <taxon>Uroviricota</taxon>
        <taxon>Caudoviricetes</taxon>
        <taxon>Peduoviridae</taxon>
        <taxon>Maltschvirus</taxon>
        <taxon>Maltschvirus maltsch</taxon>
    </lineage>
</organism>
<dbReference type="EMBL" id="LR797352">
    <property type="protein sequence ID" value="CAB4205001.1"/>
    <property type="molecule type" value="Genomic_DNA"/>
</dbReference>